<dbReference type="InterPro" id="IPR029058">
    <property type="entry name" value="AB_hydrolase_fold"/>
</dbReference>
<protein>
    <recommendedName>
        <fullName evidence="3">Esterase</fullName>
    </recommendedName>
</protein>
<proteinExistence type="predicted"/>
<dbReference type="InterPro" id="IPR011990">
    <property type="entry name" value="TPR-like_helical_dom_sf"/>
</dbReference>
<dbReference type="Gene3D" id="1.25.40.10">
    <property type="entry name" value="Tetratricopeptide repeat domain"/>
    <property type="match status" value="1"/>
</dbReference>
<dbReference type="EMBL" id="CAXJRC010000044">
    <property type="protein sequence ID" value="CAL2108379.1"/>
    <property type="molecule type" value="Genomic_DNA"/>
</dbReference>
<gene>
    <name evidence="1" type="ORF">T190115A13A_70152</name>
</gene>
<evidence type="ECO:0000313" key="1">
    <source>
        <dbReference type="EMBL" id="CAL2108379.1"/>
    </source>
</evidence>
<dbReference type="Pfam" id="PF00756">
    <property type="entry name" value="Esterase"/>
    <property type="match status" value="1"/>
</dbReference>
<accession>A0ABM9PRF8</accession>
<dbReference type="Gene3D" id="3.40.50.1820">
    <property type="entry name" value="alpha/beta hydrolase"/>
    <property type="match status" value="1"/>
</dbReference>
<dbReference type="RefSeq" id="WP_348739972.1">
    <property type="nucleotide sequence ID" value="NZ_CAXJRC010000044.1"/>
</dbReference>
<dbReference type="SUPFAM" id="SSF48452">
    <property type="entry name" value="TPR-like"/>
    <property type="match status" value="1"/>
</dbReference>
<reference evidence="1 2" key="1">
    <citation type="submission" date="2024-05" db="EMBL/GenBank/DDBJ databases">
        <authorList>
            <person name="Duchaud E."/>
        </authorList>
    </citation>
    <scope>NUCLEOTIDE SEQUENCE [LARGE SCALE GENOMIC DNA]</scope>
    <source>
        <strain evidence="1">Ena-SAMPLE-TAB-13-05-2024-13:56:06:370-140305</strain>
    </source>
</reference>
<dbReference type="InterPro" id="IPR000801">
    <property type="entry name" value="Esterase-like"/>
</dbReference>
<dbReference type="InterPro" id="IPR050583">
    <property type="entry name" value="Mycobacterial_A85_antigen"/>
</dbReference>
<evidence type="ECO:0008006" key="3">
    <source>
        <dbReference type="Google" id="ProtNLM"/>
    </source>
</evidence>
<name>A0ABM9PRF8_9FLAO</name>
<sequence length="435" mass="51441">MILLFNEKTVVILSFFVVYLIHKTIKMRVFKLRTLLICTVLFNISCGKAQERHLMIKKETKQIEESIIIGKKIKVNSKILNQEKEIYLSLPHKYEEHIQCYPVVFVLEAEFLFEPTKAISSFLAARSKMPEAIIVGIPNDFHEQRHELGFKKWKGKPEEYLNFFRKELIPFIESNYRADSHRTIIAMSPTNGFLFEAFLNQPDVFNAYIALTMHWDWNPENNEVTMVDHIIKTISNHSYPKSSIYIGTADDDMVYSGEEYLTSRKKLDEFQKSKSQVKYKVELLENEEHYSMALVGLRNAFKFMYPNEEWKFQRLQKMKDPVKQIKDYYDSLSKKYGFDIYPLEDTHGKYGIVSQAENMIKWKMWDNEKIIAFIKLGLQYYPNSANLHMKLAKVYRKAGYKKESIETVERAIQLVSKYHPSKLKEYQNELSKLKE</sequence>
<dbReference type="SUPFAM" id="SSF53474">
    <property type="entry name" value="alpha/beta-Hydrolases"/>
    <property type="match status" value="1"/>
</dbReference>
<evidence type="ECO:0000313" key="2">
    <source>
        <dbReference type="Proteomes" id="UP001497602"/>
    </source>
</evidence>
<dbReference type="Proteomes" id="UP001497602">
    <property type="component" value="Unassembled WGS sequence"/>
</dbReference>
<comment type="caution">
    <text evidence="1">The sequence shown here is derived from an EMBL/GenBank/DDBJ whole genome shotgun (WGS) entry which is preliminary data.</text>
</comment>
<keyword evidence="2" id="KW-1185">Reference proteome</keyword>
<dbReference type="PANTHER" id="PTHR48098:SF6">
    <property type="entry name" value="FERRI-BACILLIBACTIN ESTERASE BESA"/>
    <property type="match status" value="1"/>
</dbReference>
<organism evidence="1 2">
    <name type="scientific">Tenacibaculum vairaonense</name>
    <dbReference type="NCBI Taxonomy" id="3137860"/>
    <lineage>
        <taxon>Bacteria</taxon>
        <taxon>Pseudomonadati</taxon>
        <taxon>Bacteroidota</taxon>
        <taxon>Flavobacteriia</taxon>
        <taxon>Flavobacteriales</taxon>
        <taxon>Flavobacteriaceae</taxon>
        <taxon>Tenacibaculum</taxon>
    </lineage>
</organism>
<dbReference type="PANTHER" id="PTHR48098">
    <property type="entry name" value="ENTEROCHELIN ESTERASE-RELATED"/>
    <property type="match status" value="1"/>
</dbReference>